<comment type="similarity">
    <text evidence="1">Belongs to the aldehyde dehydrogenase family.</text>
</comment>
<dbReference type="InParanoid" id="A0A409XVI2"/>
<keyword evidence="4" id="KW-1185">Reference proteome</keyword>
<evidence type="ECO:0000256" key="1">
    <source>
        <dbReference type="ARBA" id="ARBA00009986"/>
    </source>
</evidence>
<name>A0A409XVI2_PSICY</name>
<sequence>MGSVHIAGPREVDAAVGGVVKAWPIPLLSVATGNASIIKTGEKLPLSALLFSRLLYPDGILSILSGGLETGELLSSRMRIRKTFFTGSALAGKAVAQATARSNPQVMHPHPRAWWEDPCNSVRRLRYGGYEYWADLTEIPVRFAYLALGLPRTTRLTIGLEVGVNTSGNAHPDLASGGWKDSGIGRDLGDHGVYKKRRSGL</sequence>
<dbReference type="InterPro" id="IPR016162">
    <property type="entry name" value="Ald_DH_N"/>
</dbReference>
<feature type="domain" description="Aldehyde dehydrogenase" evidence="2">
    <location>
        <begin position="29"/>
        <end position="102"/>
    </location>
</feature>
<reference evidence="3 4" key="1">
    <citation type="journal article" date="2018" name="Evol. Lett.">
        <title>Horizontal gene cluster transfer increased hallucinogenic mushroom diversity.</title>
        <authorList>
            <person name="Reynolds H.T."/>
            <person name="Vijayakumar V."/>
            <person name="Gluck-Thaler E."/>
            <person name="Korotkin H.B."/>
            <person name="Matheny P.B."/>
            <person name="Slot J.C."/>
        </authorList>
    </citation>
    <scope>NUCLEOTIDE SEQUENCE [LARGE SCALE GENOMIC DNA]</scope>
    <source>
        <strain evidence="3 4">2631</strain>
    </source>
</reference>
<dbReference type="PANTHER" id="PTHR11699">
    <property type="entry name" value="ALDEHYDE DEHYDROGENASE-RELATED"/>
    <property type="match status" value="1"/>
</dbReference>
<dbReference type="Gene3D" id="3.40.605.10">
    <property type="entry name" value="Aldehyde Dehydrogenase, Chain A, domain 1"/>
    <property type="match status" value="1"/>
</dbReference>
<gene>
    <name evidence="3" type="ORF">CVT25_009571</name>
</gene>
<proteinExistence type="inferred from homology"/>
<dbReference type="InterPro" id="IPR015590">
    <property type="entry name" value="Aldehyde_DH_dom"/>
</dbReference>
<dbReference type="Proteomes" id="UP000283269">
    <property type="component" value="Unassembled WGS sequence"/>
</dbReference>
<accession>A0A409XVI2</accession>
<protein>
    <recommendedName>
        <fullName evidence="2">Aldehyde dehydrogenase domain-containing protein</fullName>
    </recommendedName>
</protein>
<evidence type="ECO:0000313" key="4">
    <source>
        <dbReference type="Proteomes" id="UP000283269"/>
    </source>
</evidence>
<dbReference type="STRING" id="93625.A0A409XVI2"/>
<evidence type="ECO:0000313" key="3">
    <source>
        <dbReference type="EMBL" id="PPQ94716.1"/>
    </source>
</evidence>
<dbReference type="Pfam" id="PF00171">
    <property type="entry name" value="Aldedh"/>
    <property type="match status" value="1"/>
</dbReference>
<dbReference type="AlphaFoldDB" id="A0A409XVI2"/>
<organism evidence="3 4">
    <name type="scientific">Psilocybe cyanescens</name>
    <dbReference type="NCBI Taxonomy" id="93625"/>
    <lineage>
        <taxon>Eukaryota</taxon>
        <taxon>Fungi</taxon>
        <taxon>Dikarya</taxon>
        <taxon>Basidiomycota</taxon>
        <taxon>Agaricomycotina</taxon>
        <taxon>Agaricomycetes</taxon>
        <taxon>Agaricomycetidae</taxon>
        <taxon>Agaricales</taxon>
        <taxon>Agaricineae</taxon>
        <taxon>Strophariaceae</taxon>
        <taxon>Psilocybe</taxon>
    </lineage>
</organism>
<dbReference type="GO" id="GO:0016491">
    <property type="term" value="F:oxidoreductase activity"/>
    <property type="evidence" value="ECO:0007669"/>
    <property type="project" value="InterPro"/>
</dbReference>
<dbReference type="InterPro" id="IPR016161">
    <property type="entry name" value="Ald_DH/histidinol_DH"/>
</dbReference>
<comment type="caution">
    <text evidence="3">The sequence shown here is derived from an EMBL/GenBank/DDBJ whole genome shotgun (WGS) entry which is preliminary data.</text>
</comment>
<dbReference type="EMBL" id="NHYD01000271">
    <property type="protein sequence ID" value="PPQ94716.1"/>
    <property type="molecule type" value="Genomic_DNA"/>
</dbReference>
<evidence type="ECO:0000259" key="2">
    <source>
        <dbReference type="Pfam" id="PF00171"/>
    </source>
</evidence>
<dbReference type="SUPFAM" id="SSF53720">
    <property type="entry name" value="ALDH-like"/>
    <property type="match status" value="1"/>
</dbReference>